<accession>B9TJL8</accession>
<dbReference type="AlphaFoldDB" id="B9TJL8"/>
<dbReference type="Proteomes" id="UP000008311">
    <property type="component" value="Unassembled WGS sequence"/>
</dbReference>
<evidence type="ECO:0000313" key="2">
    <source>
        <dbReference type="Proteomes" id="UP000008311"/>
    </source>
</evidence>
<keyword evidence="2" id="KW-1185">Reference proteome</keyword>
<reference evidence="2" key="1">
    <citation type="journal article" date="2010" name="Nat. Biotechnol.">
        <title>Draft genome sequence of the oilseed species Ricinus communis.</title>
        <authorList>
            <person name="Chan A.P."/>
            <person name="Crabtree J."/>
            <person name="Zhao Q."/>
            <person name="Lorenzi H."/>
            <person name="Orvis J."/>
            <person name="Puiu D."/>
            <person name="Melake-Berhan A."/>
            <person name="Jones K.M."/>
            <person name="Redman J."/>
            <person name="Chen G."/>
            <person name="Cahoon E.B."/>
            <person name="Gedil M."/>
            <person name="Stanke M."/>
            <person name="Haas B.J."/>
            <person name="Wortman J.R."/>
            <person name="Fraser-Liggett C.M."/>
            <person name="Ravel J."/>
            <person name="Rabinowicz P.D."/>
        </authorList>
    </citation>
    <scope>NUCLEOTIDE SEQUENCE [LARGE SCALE GENOMIC DNA]</scope>
    <source>
        <strain evidence="2">cv. Hale</strain>
    </source>
</reference>
<protein>
    <submittedName>
        <fullName evidence="1">Uncharacterized protein</fullName>
    </submittedName>
</protein>
<proteinExistence type="predicted"/>
<name>B9TJL8_RICCO</name>
<organism evidence="1 2">
    <name type="scientific">Ricinus communis</name>
    <name type="common">Castor bean</name>
    <dbReference type="NCBI Taxonomy" id="3988"/>
    <lineage>
        <taxon>Eukaryota</taxon>
        <taxon>Viridiplantae</taxon>
        <taxon>Streptophyta</taxon>
        <taxon>Embryophyta</taxon>
        <taxon>Tracheophyta</taxon>
        <taxon>Spermatophyta</taxon>
        <taxon>Magnoliopsida</taxon>
        <taxon>eudicotyledons</taxon>
        <taxon>Gunneridae</taxon>
        <taxon>Pentapetalae</taxon>
        <taxon>rosids</taxon>
        <taxon>fabids</taxon>
        <taxon>Malpighiales</taxon>
        <taxon>Euphorbiaceae</taxon>
        <taxon>Acalyphoideae</taxon>
        <taxon>Acalypheae</taxon>
        <taxon>Ricinus</taxon>
    </lineage>
</organism>
<feature type="non-terminal residue" evidence="1">
    <location>
        <position position="1"/>
    </location>
</feature>
<dbReference type="EMBL" id="EQ984093">
    <property type="protein sequence ID" value="EEF23946.1"/>
    <property type="molecule type" value="Genomic_DNA"/>
</dbReference>
<dbReference type="InParanoid" id="B9TJL8"/>
<sequence length="242" mass="25086">RGAVRADIGRAQHVEVGAAAVLAEPPFLLSQRHAGFQHLLVEIAVAAFEALLDVEFAIAAAAHVVAIGEGAERAVAAEVVAVEALVVDQVGNRVDQAVEQRLLVGDGVFQLAPPRHVVEPGDDGVGAAVVEPLRAGHRDQVVAGRAFEQHVITPAAVIGAIECVQALARARRGEAQRGIAAAAVDVGAKQLGQMRAAMQPDVGLVGRCGTAQHGGAERRQFERGVQVVDTGKRGNRHTVSAP</sequence>
<evidence type="ECO:0000313" key="1">
    <source>
        <dbReference type="EMBL" id="EEF23946.1"/>
    </source>
</evidence>
<gene>
    <name evidence="1" type="ORF">RCOM_2062680</name>
</gene>